<evidence type="ECO:0000313" key="2">
    <source>
        <dbReference type="EMBL" id="CEI67388.1"/>
    </source>
</evidence>
<dbReference type="Proteomes" id="UP000245910">
    <property type="component" value="Chromosome I"/>
</dbReference>
<sequence>MARVCKAQPARWNAINSFLADVPESLTARRRPLPDPTSRSFDGQDDGEKFTMGDGNLDLEVIMVAVVGFEGK</sequence>
<accession>A0A2L2TBF0</accession>
<proteinExistence type="predicted"/>
<name>A0A2L2TBF0_9HYPO</name>
<protein>
    <submittedName>
        <fullName evidence="2">Uncharacterized protein</fullName>
    </submittedName>
</protein>
<dbReference type="EMBL" id="LN649229">
    <property type="protein sequence ID" value="CEI67388.1"/>
    <property type="molecule type" value="Genomic_DNA"/>
</dbReference>
<dbReference type="AlphaFoldDB" id="A0A2L2TBF0"/>
<reference evidence="3" key="1">
    <citation type="submission" date="2014-10" db="EMBL/GenBank/DDBJ databases">
        <authorList>
            <person name="King R."/>
        </authorList>
    </citation>
    <scope>NUCLEOTIDE SEQUENCE [LARGE SCALE GENOMIC DNA]</scope>
    <source>
        <strain evidence="3">A3/5</strain>
    </source>
</reference>
<feature type="region of interest" description="Disordered" evidence="1">
    <location>
        <begin position="27"/>
        <end position="52"/>
    </location>
</feature>
<organism evidence="2 3">
    <name type="scientific">Fusarium venenatum</name>
    <dbReference type="NCBI Taxonomy" id="56646"/>
    <lineage>
        <taxon>Eukaryota</taxon>
        <taxon>Fungi</taxon>
        <taxon>Dikarya</taxon>
        <taxon>Ascomycota</taxon>
        <taxon>Pezizomycotina</taxon>
        <taxon>Sordariomycetes</taxon>
        <taxon>Hypocreomycetidae</taxon>
        <taxon>Hypocreales</taxon>
        <taxon>Nectriaceae</taxon>
        <taxon>Fusarium</taxon>
    </lineage>
</organism>
<evidence type="ECO:0000313" key="3">
    <source>
        <dbReference type="Proteomes" id="UP000245910"/>
    </source>
</evidence>
<evidence type="ECO:0000256" key="1">
    <source>
        <dbReference type="SAM" id="MobiDB-lite"/>
    </source>
</evidence>
<keyword evidence="3" id="KW-1185">Reference proteome</keyword>